<evidence type="ECO:0000313" key="2">
    <source>
        <dbReference type="Proteomes" id="UP000826212"/>
    </source>
</evidence>
<keyword evidence="2" id="KW-1185">Reference proteome</keyword>
<protein>
    <submittedName>
        <fullName evidence="1">Uncharacterized protein</fullName>
    </submittedName>
</protein>
<accession>A0AC61NI25</accession>
<evidence type="ECO:0000313" key="1">
    <source>
        <dbReference type="EMBL" id="QZE15340.1"/>
    </source>
</evidence>
<organism evidence="1 2">
    <name type="scientific">Halosquirtibacter laminarini</name>
    <dbReference type="NCBI Taxonomy" id="3374600"/>
    <lineage>
        <taxon>Bacteria</taxon>
        <taxon>Pseudomonadati</taxon>
        <taxon>Bacteroidota</taxon>
        <taxon>Bacteroidia</taxon>
        <taxon>Marinilabiliales</taxon>
        <taxon>Prolixibacteraceae</taxon>
        <taxon>Halosquirtibacter</taxon>
    </lineage>
</organism>
<dbReference type="Proteomes" id="UP000826212">
    <property type="component" value="Chromosome"/>
</dbReference>
<dbReference type="EMBL" id="CP081303">
    <property type="protein sequence ID" value="QZE15340.1"/>
    <property type="molecule type" value="Genomic_DNA"/>
</dbReference>
<sequence length="153" mass="17639">MSSRTDTSKFKKDSFSASTLHDVVSQALKNIGRVNATVEEFKNKYNNSWKNEFYKVPKKGNIESKKTKISLVRKGNDWEVIKNVIEGIYSNPNYHKRIFIAMPSFTKEELQIKLEKTSCSDGNLHEIQLLWLLSSFISTCQDYGVEPYLLTYG</sequence>
<gene>
    <name evidence="1" type="ORF">K4L44_05775</name>
</gene>
<reference evidence="1" key="1">
    <citation type="submission" date="2021-08" db="EMBL/GenBank/DDBJ databases">
        <title>Novel anaerobic bacterium isolated from sea squirt in East Sea, Republic of Korea.</title>
        <authorList>
            <person name="Nguyen T.H."/>
            <person name="Li Z."/>
            <person name="Lee Y.-J."/>
            <person name="Ko J."/>
            <person name="Kim S.-G."/>
        </authorList>
    </citation>
    <scope>NUCLEOTIDE SEQUENCE</scope>
    <source>
        <strain evidence="1">KCTC 25031</strain>
    </source>
</reference>
<name>A0AC61NI25_9BACT</name>
<proteinExistence type="predicted"/>